<gene>
    <name evidence="1" type="ORF">S01H1_09505</name>
</gene>
<protein>
    <recommendedName>
        <fullName evidence="2">Phage terminase large subunit N-terminal domain-containing protein</fullName>
    </recommendedName>
</protein>
<feature type="non-terminal residue" evidence="1">
    <location>
        <position position="90"/>
    </location>
</feature>
<proteinExistence type="predicted"/>
<accession>X0U6N6</accession>
<evidence type="ECO:0000313" key="1">
    <source>
        <dbReference type="EMBL" id="GAF84175.1"/>
    </source>
</evidence>
<evidence type="ECO:0008006" key="2">
    <source>
        <dbReference type="Google" id="ProtNLM"/>
    </source>
</evidence>
<name>X0U6N6_9ZZZZ</name>
<dbReference type="EMBL" id="BARS01004856">
    <property type="protein sequence ID" value="GAF84175.1"/>
    <property type="molecule type" value="Genomic_DNA"/>
</dbReference>
<reference evidence="1" key="1">
    <citation type="journal article" date="2014" name="Front. Microbiol.">
        <title>High frequency of phylogenetically diverse reductive dehalogenase-homologous genes in deep subseafloor sedimentary metagenomes.</title>
        <authorList>
            <person name="Kawai M."/>
            <person name="Futagami T."/>
            <person name="Toyoda A."/>
            <person name="Takaki Y."/>
            <person name="Nishi S."/>
            <person name="Hori S."/>
            <person name="Arai W."/>
            <person name="Tsubouchi T."/>
            <person name="Morono Y."/>
            <person name="Uchiyama I."/>
            <person name="Ito T."/>
            <person name="Fujiyama A."/>
            <person name="Inagaki F."/>
            <person name="Takami H."/>
        </authorList>
    </citation>
    <scope>NUCLEOTIDE SEQUENCE</scope>
    <source>
        <strain evidence="1">Expedition CK06-06</strain>
    </source>
</reference>
<sequence length="90" mass="10440">MGQGTNEQVKISELVDFLPKQDQAHEATKDHSYILYGGARGPGKSYWLRWELLLFVLYQFLVHKIEGVHVGLFCETYPELRDRQTSKISK</sequence>
<organism evidence="1">
    <name type="scientific">marine sediment metagenome</name>
    <dbReference type="NCBI Taxonomy" id="412755"/>
    <lineage>
        <taxon>unclassified sequences</taxon>
        <taxon>metagenomes</taxon>
        <taxon>ecological metagenomes</taxon>
    </lineage>
</organism>
<comment type="caution">
    <text evidence="1">The sequence shown here is derived from an EMBL/GenBank/DDBJ whole genome shotgun (WGS) entry which is preliminary data.</text>
</comment>
<dbReference type="AlphaFoldDB" id="X0U6N6"/>